<keyword evidence="2" id="KW-1133">Transmembrane helix</keyword>
<feature type="compositionally biased region" description="Polar residues" evidence="1">
    <location>
        <begin position="41"/>
        <end position="56"/>
    </location>
</feature>
<evidence type="ECO:0000256" key="2">
    <source>
        <dbReference type="SAM" id="Phobius"/>
    </source>
</evidence>
<feature type="transmembrane region" description="Helical" evidence="2">
    <location>
        <begin position="12"/>
        <end position="34"/>
    </location>
</feature>
<protein>
    <submittedName>
        <fullName evidence="3">Uncharacterized protein</fullName>
    </submittedName>
</protein>
<evidence type="ECO:0000313" key="3">
    <source>
        <dbReference type="EMBL" id="OGG48861.1"/>
    </source>
</evidence>
<reference evidence="3 4" key="1">
    <citation type="journal article" date="2016" name="Nat. Commun.">
        <title>Thousands of microbial genomes shed light on interconnected biogeochemical processes in an aquifer system.</title>
        <authorList>
            <person name="Anantharaman K."/>
            <person name="Brown C.T."/>
            <person name="Hug L.A."/>
            <person name="Sharon I."/>
            <person name="Castelle C.J."/>
            <person name="Probst A.J."/>
            <person name="Thomas B.C."/>
            <person name="Singh A."/>
            <person name="Wilkins M.J."/>
            <person name="Karaoz U."/>
            <person name="Brodie E.L."/>
            <person name="Williams K.H."/>
            <person name="Hubbard S.S."/>
            <person name="Banfield J.F."/>
        </authorList>
    </citation>
    <scope>NUCLEOTIDE SEQUENCE [LARGE SCALE GENOMIC DNA]</scope>
    <source>
        <strain evidence="4">RIFCSPLOWO2_12_FULL_64_10</strain>
    </source>
</reference>
<evidence type="ECO:0000313" key="4">
    <source>
        <dbReference type="Proteomes" id="UP000178606"/>
    </source>
</evidence>
<feature type="region of interest" description="Disordered" evidence="1">
    <location>
        <begin position="35"/>
        <end position="81"/>
    </location>
</feature>
<dbReference type="Proteomes" id="UP000178606">
    <property type="component" value="Unassembled WGS sequence"/>
</dbReference>
<keyword evidence="2" id="KW-0812">Transmembrane</keyword>
<keyword evidence="2" id="KW-0472">Membrane</keyword>
<dbReference type="EMBL" id="MFKF01000242">
    <property type="protein sequence ID" value="OGG48861.1"/>
    <property type="molecule type" value="Genomic_DNA"/>
</dbReference>
<accession>A0A1F6CIS9</accession>
<dbReference type="PROSITE" id="PS51257">
    <property type="entry name" value="PROKAR_LIPOPROTEIN"/>
    <property type="match status" value="1"/>
</dbReference>
<name>A0A1F6CIS9_HANXR</name>
<organism evidence="3 4">
    <name type="scientific">Handelsmanbacteria sp. (strain RIFCSPLOWO2_12_FULL_64_10)</name>
    <dbReference type="NCBI Taxonomy" id="1817868"/>
    <lineage>
        <taxon>Bacteria</taxon>
        <taxon>Candidatus Handelsmaniibacteriota</taxon>
    </lineage>
</organism>
<evidence type="ECO:0000256" key="1">
    <source>
        <dbReference type="SAM" id="MobiDB-lite"/>
    </source>
</evidence>
<proteinExistence type="predicted"/>
<gene>
    <name evidence="3" type="ORF">A3F84_28105</name>
</gene>
<comment type="caution">
    <text evidence="3">The sequence shown here is derived from an EMBL/GenBank/DDBJ whole genome shotgun (WGS) entry which is preliminary data.</text>
</comment>
<sequence length="92" mass="9470">MQSETLRRTSTVAAVAFAVVVGSIVSIGSCDLFMGTDKHQNPGTTSASKGESNTGLDSADSYAAGTDGRAPRGSNDPGRFEKVLTPMLLFGT</sequence>
<dbReference type="AlphaFoldDB" id="A0A1F6CIS9"/>